<dbReference type="EMBL" id="SCWF01000003">
    <property type="protein sequence ID" value="TDM14558.1"/>
    <property type="molecule type" value="Genomic_DNA"/>
</dbReference>
<comment type="caution">
    <text evidence="1">The sequence shown here is derived from an EMBL/GenBank/DDBJ whole genome shotgun (WGS) entry which is preliminary data.</text>
</comment>
<reference evidence="1 2" key="1">
    <citation type="submission" date="2019-01" db="EMBL/GenBank/DDBJ databases">
        <title>Draft genome sequences of the type strains of six Macrococcus species.</title>
        <authorList>
            <person name="Mazhar S."/>
            <person name="Altermann E."/>
            <person name="Hill C."/>
            <person name="Mcauliffe O."/>
        </authorList>
    </citation>
    <scope>NUCLEOTIDE SEQUENCE [LARGE SCALE GENOMIC DNA]</scope>
    <source>
        <strain evidence="1 2">ATCC 51825</strain>
    </source>
</reference>
<protein>
    <submittedName>
        <fullName evidence="1">Uncharacterized protein</fullName>
    </submittedName>
</protein>
<dbReference type="Proteomes" id="UP000294843">
    <property type="component" value="Unassembled WGS sequence"/>
</dbReference>
<evidence type="ECO:0000313" key="1">
    <source>
        <dbReference type="EMBL" id="TDM14558.1"/>
    </source>
</evidence>
<dbReference type="PANTHER" id="PTHR40038">
    <property type="entry name" value="MEMBRANE-ASSOCIATED PROTEIN TCAA"/>
    <property type="match status" value="1"/>
</dbReference>
<dbReference type="AlphaFoldDB" id="A0A4V3BFJ5"/>
<evidence type="ECO:0000313" key="2">
    <source>
        <dbReference type="Proteomes" id="UP000294843"/>
    </source>
</evidence>
<dbReference type="RefSeq" id="WP_133451287.1">
    <property type="nucleotide sequence ID" value="NZ_SCWF01000003.1"/>
</dbReference>
<organism evidence="1 2">
    <name type="scientific">Macrococcus bovicus</name>
    <dbReference type="NCBI Taxonomy" id="69968"/>
    <lineage>
        <taxon>Bacteria</taxon>
        <taxon>Bacillati</taxon>
        <taxon>Bacillota</taxon>
        <taxon>Bacilli</taxon>
        <taxon>Bacillales</taxon>
        <taxon>Staphylococcaceae</taxon>
        <taxon>Macrococcus</taxon>
    </lineage>
</organism>
<name>A0A4V3BFJ5_9STAP</name>
<proteinExistence type="predicted"/>
<accession>A0A4V3BFJ5</accession>
<gene>
    <name evidence="1" type="ORF">ERX55_03845</name>
</gene>
<dbReference type="OrthoDB" id="2416352at2"/>
<dbReference type="PANTHER" id="PTHR40038:SF1">
    <property type="entry name" value="MEMBRANE-ASSOCIATED PROTEIN TCAA"/>
    <property type="match status" value="1"/>
</dbReference>
<keyword evidence="2" id="KW-1185">Reference proteome</keyword>
<sequence length="327" mass="36050">MKLLDDKGATDSFVAQLKNQAKSVPSTIKLADRPLLEIANNGKKYGILNDYQFNVASQKVQLEAQDDSTLTYSSNGKEKEVDLMKGQTVDLGTMPAGLYTIPATKSLDGTSYKGELVVDTTQSPETQENFQVGYIKVTLNGDDSLDNGETIIKVNDQQIEFDENKEQYGPFILEHELNVSAEGEVNGENFKTTSKLLTKDDFKNSMAEVHLQFNEDEISNYIAEENSTAEPKVVVIKEKETVEVDRDDDEIFISTPEEARAAALRFSGGSFNTGSNEVRTPVANATGWGFGIFDANGNPIKSFDIHHDGYVIEYDEDGSEVASGYVY</sequence>